<dbReference type="Proteomes" id="UP000012313">
    <property type="component" value="Unassembled WGS sequence"/>
</dbReference>
<gene>
    <name evidence="1" type="ORF">LEP1GSC060_2358</name>
</gene>
<evidence type="ECO:0000313" key="1">
    <source>
        <dbReference type="EMBL" id="EMY79435.1"/>
    </source>
</evidence>
<reference evidence="1" key="1">
    <citation type="submission" date="2013-03" db="EMBL/GenBank/DDBJ databases">
        <authorList>
            <person name="Harkins D.M."/>
            <person name="Durkin A.S."/>
            <person name="Brinkac L.M."/>
            <person name="Haft D.H."/>
            <person name="Selengut J.D."/>
            <person name="Sanka R."/>
            <person name="DePew J."/>
            <person name="Purushe J."/>
            <person name="Hartskeerl R.A."/>
            <person name="Ahmed A."/>
            <person name="van der Linden H."/>
            <person name="Goris M.G.A."/>
            <person name="Vinetz J.M."/>
            <person name="Sutton G.G."/>
            <person name="Nierman W.C."/>
            <person name="Fouts D.E."/>
        </authorList>
    </citation>
    <scope>NUCLEOTIDE SEQUENCE [LARGE SCALE GENOMIC DNA]</scope>
    <source>
        <strain evidence="1">ICFT</strain>
    </source>
</reference>
<protein>
    <submittedName>
        <fullName evidence="1">Uncharacterized protein</fullName>
    </submittedName>
</protein>
<keyword evidence="2" id="KW-1185">Reference proteome</keyword>
<sequence>MRGNSRFRQDKNFQKIIKFSIYHPRIESGEKERKTQNSRMREFMNINGNTNQSLLLERVANLPKEIFQAQNDLNRKMLNLAVEAGVRNLKEEGQRKILDLYA</sequence>
<evidence type="ECO:0000313" key="2">
    <source>
        <dbReference type="Proteomes" id="UP000012313"/>
    </source>
</evidence>
<accession>N1WKJ0</accession>
<proteinExistence type="predicted"/>
<comment type="caution">
    <text evidence="1">The sequence shown here is derived from an EMBL/GenBank/DDBJ whole genome shotgun (WGS) entry which is preliminary data.</text>
</comment>
<organism evidence="1 2">
    <name type="scientific">Leptospira weilii serovar Ranarum str. ICFT</name>
    <dbReference type="NCBI Taxonomy" id="1218598"/>
    <lineage>
        <taxon>Bacteria</taxon>
        <taxon>Pseudomonadati</taxon>
        <taxon>Spirochaetota</taxon>
        <taxon>Spirochaetia</taxon>
        <taxon>Leptospirales</taxon>
        <taxon>Leptospiraceae</taxon>
        <taxon>Leptospira</taxon>
    </lineage>
</organism>
<dbReference type="AlphaFoldDB" id="N1WKJ0"/>
<name>N1WKJ0_9LEPT</name>
<dbReference type="EMBL" id="AOHC02000012">
    <property type="protein sequence ID" value="EMY79435.1"/>
    <property type="molecule type" value="Genomic_DNA"/>
</dbReference>